<evidence type="ECO:0000256" key="7">
    <source>
        <dbReference type="ARBA" id="ARBA00023004"/>
    </source>
</evidence>
<dbReference type="GO" id="GO:0005506">
    <property type="term" value="F:iron ion binding"/>
    <property type="evidence" value="ECO:0007669"/>
    <property type="project" value="InterPro"/>
</dbReference>
<keyword evidence="7 9" id="KW-0408">Iron</keyword>
<dbReference type="RefSeq" id="WP_028385642.1">
    <property type="nucleotide sequence ID" value="NZ_CAAAHN010000002.1"/>
</dbReference>
<name>A0A0W0TP29_9GAMM</name>
<proteinExistence type="predicted"/>
<evidence type="ECO:0000256" key="5">
    <source>
        <dbReference type="ARBA" id="ARBA00022764"/>
    </source>
</evidence>
<evidence type="ECO:0000256" key="9">
    <source>
        <dbReference type="PIRSR" id="PIRSR000005-2"/>
    </source>
</evidence>
<dbReference type="GO" id="GO:0042597">
    <property type="term" value="C:periplasmic space"/>
    <property type="evidence" value="ECO:0007669"/>
    <property type="project" value="UniProtKB-SubCell"/>
</dbReference>
<evidence type="ECO:0000256" key="4">
    <source>
        <dbReference type="ARBA" id="ARBA00022723"/>
    </source>
</evidence>
<organism evidence="10 11">
    <name type="scientific">Legionella geestiana</name>
    <dbReference type="NCBI Taxonomy" id="45065"/>
    <lineage>
        <taxon>Bacteria</taxon>
        <taxon>Pseudomonadati</taxon>
        <taxon>Pseudomonadota</taxon>
        <taxon>Gammaproteobacteria</taxon>
        <taxon>Legionellales</taxon>
        <taxon>Legionellaceae</taxon>
        <taxon>Legionella</taxon>
    </lineage>
</organism>
<dbReference type="EMBL" id="LNYC01000072">
    <property type="protein sequence ID" value="KTC97324.1"/>
    <property type="molecule type" value="Genomic_DNA"/>
</dbReference>
<dbReference type="AlphaFoldDB" id="A0A0W0TP29"/>
<evidence type="ECO:0000256" key="8">
    <source>
        <dbReference type="PIRSR" id="PIRSR000005-1"/>
    </source>
</evidence>
<dbReference type="PIRSF" id="PIRSF000005">
    <property type="entry name" value="Cytochrome_c4"/>
    <property type="match status" value="1"/>
</dbReference>
<dbReference type="PANTHER" id="PTHR33751:SF9">
    <property type="entry name" value="CYTOCHROME C4"/>
    <property type="match status" value="1"/>
</dbReference>
<dbReference type="PANTHER" id="PTHR33751">
    <property type="entry name" value="CBB3-TYPE CYTOCHROME C OXIDASE SUBUNIT FIXP"/>
    <property type="match status" value="1"/>
</dbReference>
<comment type="caution">
    <text evidence="10">The sequence shown here is derived from an EMBL/GenBank/DDBJ whole genome shotgun (WGS) entry which is preliminary data.</text>
</comment>
<dbReference type="PROSITE" id="PS51007">
    <property type="entry name" value="CYTC"/>
    <property type="match status" value="2"/>
</dbReference>
<keyword evidence="3 8" id="KW-0349">Heme</keyword>
<dbReference type="InterPro" id="IPR024167">
    <property type="entry name" value="Cytochrome_c4-like"/>
</dbReference>
<feature type="binding site" description="covalent" evidence="8">
    <location>
        <position position="36"/>
    </location>
    <ligand>
        <name>heme c</name>
        <dbReference type="ChEBI" id="CHEBI:61717"/>
        <label>1</label>
    </ligand>
</feature>
<dbReference type="Gene3D" id="1.10.760.10">
    <property type="entry name" value="Cytochrome c-like domain"/>
    <property type="match status" value="2"/>
</dbReference>
<dbReference type="OrthoDB" id="9773456at2"/>
<dbReference type="InterPro" id="IPR009056">
    <property type="entry name" value="Cyt_c-like_dom"/>
</dbReference>
<keyword evidence="2" id="KW-0813">Transport</keyword>
<feature type="binding site" description="covalent" evidence="8">
    <location>
        <position position="33"/>
    </location>
    <ligand>
        <name>heme c</name>
        <dbReference type="ChEBI" id="CHEBI:61717"/>
        <label>1</label>
    </ligand>
</feature>
<evidence type="ECO:0000313" key="11">
    <source>
        <dbReference type="Proteomes" id="UP000054785"/>
    </source>
</evidence>
<keyword evidence="5" id="KW-0574">Periplasm</keyword>
<feature type="binding site" description="covalent" evidence="8">
    <location>
        <position position="133"/>
    </location>
    <ligand>
        <name>heme c</name>
        <dbReference type="ChEBI" id="CHEBI:61717"/>
        <label>2</label>
    </ligand>
</feature>
<dbReference type="SUPFAM" id="SSF46626">
    <property type="entry name" value="Cytochrome c"/>
    <property type="match status" value="2"/>
</dbReference>
<keyword evidence="11" id="KW-1185">Reference proteome</keyword>
<protein>
    <submittedName>
        <fullName evidence="10">Cytochrome c4</fullName>
    </submittedName>
</protein>
<evidence type="ECO:0000313" key="10">
    <source>
        <dbReference type="EMBL" id="KTC97324.1"/>
    </source>
</evidence>
<accession>A0A0W0TP29</accession>
<evidence type="ECO:0000256" key="6">
    <source>
        <dbReference type="ARBA" id="ARBA00022982"/>
    </source>
</evidence>
<feature type="binding site" description="axial binding residue" evidence="9">
    <location>
        <position position="177"/>
    </location>
    <ligand>
        <name>heme c</name>
        <dbReference type="ChEBI" id="CHEBI:61717"/>
        <label>2</label>
    </ligand>
    <ligandPart>
        <name>Fe</name>
        <dbReference type="ChEBI" id="CHEBI:18248"/>
    </ligandPart>
</feature>
<keyword evidence="4 9" id="KW-0479">Metal-binding</keyword>
<evidence type="ECO:0000256" key="1">
    <source>
        <dbReference type="ARBA" id="ARBA00004418"/>
    </source>
</evidence>
<dbReference type="InterPro" id="IPR050597">
    <property type="entry name" value="Cytochrome_c_Oxidase_Subunit"/>
</dbReference>
<dbReference type="Pfam" id="PF00034">
    <property type="entry name" value="Cytochrom_C"/>
    <property type="match status" value="2"/>
</dbReference>
<evidence type="ECO:0000256" key="3">
    <source>
        <dbReference type="ARBA" id="ARBA00022617"/>
    </source>
</evidence>
<dbReference type="Proteomes" id="UP000054785">
    <property type="component" value="Unassembled WGS sequence"/>
</dbReference>
<dbReference type="InterPro" id="IPR036909">
    <property type="entry name" value="Cyt_c-like_dom_sf"/>
</dbReference>
<keyword evidence="6" id="KW-0249">Electron transport</keyword>
<dbReference type="GO" id="GO:0009055">
    <property type="term" value="F:electron transfer activity"/>
    <property type="evidence" value="ECO:0007669"/>
    <property type="project" value="InterPro"/>
</dbReference>
<comment type="PTM">
    <text evidence="8">Binds 2 heme c groups covalently per subunit.</text>
</comment>
<dbReference type="GO" id="GO:0020037">
    <property type="term" value="F:heme binding"/>
    <property type="evidence" value="ECO:0007669"/>
    <property type="project" value="InterPro"/>
</dbReference>
<sequence length="202" mass="21622">MKKHLLLVVMLSVITGAEAADRIAKGLEKSATCVACHGPAGISPNPLWPNLAGQHAPYLLKQMQDMKAGKTRNVPVMTAILANLSDEDLTDLAAYYASLPHPIGKTPKAAIAPGERLYRGGNFERHITACIACHGPGGLGNSEAGFPVISGQNAAYTAQQLADFRDKKRANDYNAIMRDISARMTQEDMNAISAYVAGLYQE</sequence>
<dbReference type="PATRIC" id="fig|45065.4.peg.2157"/>
<feature type="binding site" description="covalent" evidence="8">
    <location>
        <position position="130"/>
    </location>
    <ligand>
        <name>heme c</name>
        <dbReference type="ChEBI" id="CHEBI:61717"/>
        <label>2</label>
    </ligand>
</feature>
<feature type="binding site" description="axial binding residue" evidence="9">
    <location>
        <position position="37"/>
    </location>
    <ligand>
        <name>heme c</name>
        <dbReference type="ChEBI" id="CHEBI:61717"/>
        <label>1</label>
    </ligand>
    <ligandPart>
        <name>Fe</name>
        <dbReference type="ChEBI" id="CHEBI:18248"/>
    </ligandPart>
</feature>
<evidence type="ECO:0000256" key="2">
    <source>
        <dbReference type="ARBA" id="ARBA00022448"/>
    </source>
</evidence>
<gene>
    <name evidence="10" type="primary">cyc4</name>
    <name evidence="10" type="ORF">Lgee_1985</name>
</gene>
<feature type="binding site" description="axial binding residue" evidence="9">
    <location>
        <position position="134"/>
    </location>
    <ligand>
        <name>heme c</name>
        <dbReference type="ChEBI" id="CHEBI:61717"/>
        <label>2</label>
    </ligand>
    <ligandPart>
        <name>Fe</name>
        <dbReference type="ChEBI" id="CHEBI:18248"/>
    </ligandPart>
</feature>
<dbReference type="STRING" id="45065.Lgee_1985"/>
<feature type="binding site" description="axial binding residue" evidence="9">
    <location>
        <position position="77"/>
    </location>
    <ligand>
        <name>heme c</name>
        <dbReference type="ChEBI" id="CHEBI:61717"/>
        <label>1</label>
    </ligand>
    <ligandPart>
        <name>Fe</name>
        <dbReference type="ChEBI" id="CHEBI:18248"/>
    </ligandPart>
</feature>
<reference evidence="10 11" key="1">
    <citation type="submission" date="2015-11" db="EMBL/GenBank/DDBJ databases">
        <title>Genomic analysis of 38 Legionella species identifies large and diverse effector repertoires.</title>
        <authorList>
            <person name="Burstein D."/>
            <person name="Amaro F."/>
            <person name="Zusman T."/>
            <person name="Lifshitz Z."/>
            <person name="Cohen O."/>
            <person name="Gilbert J.A."/>
            <person name="Pupko T."/>
            <person name="Shuman H.A."/>
            <person name="Segal G."/>
        </authorList>
    </citation>
    <scope>NUCLEOTIDE SEQUENCE [LARGE SCALE GENOMIC DNA]</scope>
    <source>
        <strain evidence="10 11">ATCC 49504</strain>
    </source>
</reference>
<comment type="subcellular location">
    <subcellularLocation>
        <location evidence="1">Periplasm</location>
    </subcellularLocation>
</comment>